<keyword evidence="2" id="KW-1185">Reference proteome</keyword>
<sequence>MGRNCCDVCKVSGECSKLGLNQTVDDLGEKKRLAACLYACELEYWKIVGDE</sequence>
<dbReference type="EMBL" id="JAGSOI010000073">
    <property type="protein sequence ID" value="MCM1987789.1"/>
    <property type="molecule type" value="Genomic_DNA"/>
</dbReference>
<organism evidence="1 2">
    <name type="scientific">Methanococcoides seepicolus</name>
    <dbReference type="NCBI Taxonomy" id="2828780"/>
    <lineage>
        <taxon>Archaea</taxon>
        <taxon>Methanobacteriati</taxon>
        <taxon>Methanobacteriota</taxon>
        <taxon>Stenosarchaea group</taxon>
        <taxon>Methanomicrobia</taxon>
        <taxon>Methanosarcinales</taxon>
        <taxon>Methanosarcinaceae</taxon>
        <taxon>Methanococcoides</taxon>
    </lineage>
</organism>
<evidence type="ECO:0000313" key="1">
    <source>
        <dbReference type="EMBL" id="MCM1987789.1"/>
    </source>
</evidence>
<comment type="caution">
    <text evidence="1">The sequence shown here is derived from an EMBL/GenBank/DDBJ whole genome shotgun (WGS) entry which is preliminary data.</text>
</comment>
<evidence type="ECO:0000313" key="2">
    <source>
        <dbReference type="Proteomes" id="UP001056766"/>
    </source>
</evidence>
<proteinExistence type="predicted"/>
<reference evidence="1" key="1">
    <citation type="journal article" date="2021" name="mSystems">
        <title>Bacteria and Archaea Synergistically Convert Glycine Betaine to Biogenic Methane in the Formosa Cold Seep of the South China Sea.</title>
        <authorList>
            <person name="Li L."/>
            <person name="Zhang W."/>
            <person name="Zhang S."/>
            <person name="Song L."/>
            <person name="Sun Q."/>
            <person name="Zhang H."/>
            <person name="Xiang H."/>
            <person name="Dong X."/>
        </authorList>
    </citation>
    <scope>NUCLEOTIDE SEQUENCE</scope>
    <source>
        <strain evidence="1">LLY</strain>
    </source>
</reference>
<reference evidence="1" key="2">
    <citation type="submission" date="2021-04" db="EMBL/GenBank/DDBJ databases">
        <authorList>
            <person name="Dong X."/>
        </authorList>
    </citation>
    <scope>NUCLEOTIDE SEQUENCE</scope>
    <source>
        <strain evidence="1">LLY</strain>
    </source>
</reference>
<gene>
    <name evidence="1" type="ORF">KDK67_12525</name>
</gene>
<name>A0A9E5DDR5_9EURY</name>
<dbReference type="Proteomes" id="UP001056766">
    <property type="component" value="Unassembled WGS sequence"/>
</dbReference>
<protein>
    <submittedName>
        <fullName evidence="1">Uncharacterized protein</fullName>
    </submittedName>
</protein>
<accession>A0A9E5DDR5</accession>
<dbReference type="RefSeq" id="WP_250869142.1">
    <property type="nucleotide sequence ID" value="NZ_JAGSOI010000073.1"/>
</dbReference>
<dbReference type="AlphaFoldDB" id="A0A9E5DDR5"/>